<evidence type="ECO:0000313" key="1">
    <source>
        <dbReference type="EMBL" id="KAK3760938.1"/>
    </source>
</evidence>
<dbReference type="Proteomes" id="UP001283361">
    <property type="component" value="Unassembled WGS sequence"/>
</dbReference>
<reference evidence="1" key="1">
    <citation type="journal article" date="2023" name="G3 (Bethesda)">
        <title>A reference genome for the long-term kleptoplast-retaining sea slug Elysia crispata morphotype clarki.</title>
        <authorList>
            <person name="Eastman K.E."/>
            <person name="Pendleton A.L."/>
            <person name="Shaikh M.A."/>
            <person name="Suttiyut T."/>
            <person name="Ogas R."/>
            <person name="Tomko P."/>
            <person name="Gavelis G."/>
            <person name="Widhalm J.R."/>
            <person name="Wisecaver J.H."/>
        </authorList>
    </citation>
    <scope>NUCLEOTIDE SEQUENCE</scope>
    <source>
        <strain evidence="1">ECLA1</strain>
    </source>
</reference>
<proteinExistence type="predicted"/>
<protein>
    <submittedName>
        <fullName evidence="1">Uncharacterized protein</fullName>
    </submittedName>
</protein>
<organism evidence="1 2">
    <name type="scientific">Elysia crispata</name>
    <name type="common">lettuce slug</name>
    <dbReference type="NCBI Taxonomy" id="231223"/>
    <lineage>
        <taxon>Eukaryota</taxon>
        <taxon>Metazoa</taxon>
        <taxon>Spiralia</taxon>
        <taxon>Lophotrochozoa</taxon>
        <taxon>Mollusca</taxon>
        <taxon>Gastropoda</taxon>
        <taxon>Heterobranchia</taxon>
        <taxon>Euthyneura</taxon>
        <taxon>Panpulmonata</taxon>
        <taxon>Sacoglossa</taxon>
        <taxon>Placobranchoidea</taxon>
        <taxon>Plakobranchidae</taxon>
        <taxon>Elysia</taxon>
    </lineage>
</organism>
<sequence>MQAIANIICGQGPSWTKLCHAGPISYKLHKTLWYDQLAQDTCWIKQYLAGPISLKIHAGQNSVRQDPYAPTQSFNQQDLSRTRYMLDKTLSDRTHIYLHKALISRTYLDPYLPTQSFNQQDQSRTRYMLDKILSDRTHIYLHKALISRTYLALDTCSMIQKDPSRIRYMLQNARGIRSHQAPAEMRGIHRLATNFASRSGPLCPIILGLLSTSGHPAGAWDKPDGGLMGLVGVETDYHRAYIYWNQALLEGPFLMPFAKQPYPHVTEKSR</sequence>
<accession>A0AAE0Z179</accession>
<name>A0AAE0Z179_9GAST</name>
<comment type="caution">
    <text evidence="1">The sequence shown here is derived from an EMBL/GenBank/DDBJ whole genome shotgun (WGS) entry which is preliminary data.</text>
</comment>
<dbReference type="EMBL" id="JAWDGP010004927">
    <property type="protein sequence ID" value="KAK3760938.1"/>
    <property type="molecule type" value="Genomic_DNA"/>
</dbReference>
<evidence type="ECO:0000313" key="2">
    <source>
        <dbReference type="Proteomes" id="UP001283361"/>
    </source>
</evidence>
<keyword evidence="2" id="KW-1185">Reference proteome</keyword>
<gene>
    <name evidence="1" type="ORF">RRG08_022346</name>
</gene>
<dbReference type="AlphaFoldDB" id="A0AAE0Z179"/>